<dbReference type="Pfam" id="PF13791">
    <property type="entry name" value="Sigma_reg_C"/>
    <property type="match status" value="1"/>
</dbReference>
<proteinExistence type="predicted"/>
<organism evidence="3 4">
    <name type="scientific">Clostridium cylindrosporum DSM 605</name>
    <dbReference type="NCBI Taxonomy" id="1121307"/>
    <lineage>
        <taxon>Bacteria</taxon>
        <taxon>Bacillati</taxon>
        <taxon>Bacillota</taxon>
        <taxon>Clostridia</taxon>
        <taxon>Eubacteriales</taxon>
        <taxon>Clostridiaceae</taxon>
        <taxon>Clostridium</taxon>
    </lineage>
</organism>
<keyword evidence="1" id="KW-1133">Transmembrane helix</keyword>
<accession>A0A0J8D920</accession>
<dbReference type="RefSeq" id="WP_048570062.1">
    <property type="nucleotide sequence ID" value="NZ_LFVU01000011.1"/>
</dbReference>
<name>A0A0J8D920_CLOCY</name>
<keyword evidence="1" id="KW-0812">Transmembrane</keyword>
<evidence type="ECO:0000256" key="1">
    <source>
        <dbReference type="SAM" id="Phobius"/>
    </source>
</evidence>
<feature type="transmembrane region" description="Helical" evidence="1">
    <location>
        <begin position="16"/>
        <end position="34"/>
    </location>
</feature>
<sequence>MGLDDLSKENKKYSRFNIKALVILVSSLVLILFTREILDPIISSVFYNPDKFDTNKYQKQLFLDTSVFTELHYPGFITNGVNVEDLNYGKYRMSIYQWETFKGRDEIVTGEIVRGEIKNLSQNFFKSAPGNAFGDAILAEYKQDRKAYEDIIKELEILPSTSMVSAYIAFKEDKPLSEIESLIKEFKSIYFSWIPVRYGKKDIGVSHQLGFEPTGTGIIVEESTEDKKKYPYLELANVKDRNITGEIMGIHFKTLLKYMTDQKDYLETFNFGFGGEEFYVNALRYVEKNGVKTYGVVAHGSPKDILKLINKNKTSNIELDNVKVSRYSK</sequence>
<dbReference type="AlphaFoldDB" id="A0A0J8D920"/>
<feature type="domain" description="Sigma factor regulator C-terminal" evidence="2">
    <location>
        <begin position="155"/>
        <end position="320"/>
    </location>
</feature>
<dbReference type="InterPro" id="IPR025672">
    <property type="entry name" value="Sigma_reg_C_dom"/>
</dbReference>
<dbReference type="STRING" id="1121307.CLCY_13c00070"/>
<gene>
    <name evidence="3" type="ORF">CLCY_13c00070</name>
</gene>
<evidence type="ECO:0000313" key="3">
    <source>
        <dbReference type="EMBL" id="KMT22372.1"/>
    </source>
</evidence>
<protein>
    <recommendedName>
        <fullName evidence="2">Sigma factor regulator C-terminal domain-containing protein</fullName>
    </recommendedName>
</protein>
<dbReference type="EMBL" id="LFVU01000011">
    <property type="protein sequence ID" value="KMT22372.1"/>
    <property type="molecule type" value="Genomic_DNA"/>
</dbReference>
<dbReference type="PATRIC" id="fig|1121307.3.peg.261"/>
<reference evidence="3 4" key="1">
    <citation type="submission" date="2015-06" db="EMBL/GenBank/DDBJ databases">
        <title>Draft genome sequence of the purine-degrading Clostridium cylindrosporum HC-1 (DSM 605).</title>
        <authorList>
            <person name="Poehlein A."/>
            <person name="Schiel-Bengelsdorf B."/>
            <person name="Bengelsdorf F."/>
            <person name="Daniel R."/>
            <person name="Duerre P."/>
        </authorList>
    </citation>
    <scope>NUCLEOTIDE SEQUENCE [LARGE SCALE GENOMIC DNA]</scope>
    <source>
        <strain evidence="3 4">DSM 605</strain>
    </source>
</reference>
<evidence type="ECO:0000313" key="4">
    <source>
        <dbReference type="Proteomes" id="UP000036756"/>
    </source>
</evidence>
<keyword evidence="1" id="KW-0472">Membrane</keyword>
<dbReference type="OrthoDB" id="1882659at2"/>
<dbReference type="Proteomes" id="UP000036756">
    <property type="component" value="Unassembled WGS sequence"/>
</dbReference>
<evidence type="ECO:0000259" key="2">
    <source>
        <dbReference type="Pfam" id="PF13791"/>
    </source>
</evidence>
<comment type="caution">
    <text evidence="3">The sequence shown here is derived from an EMBL/GenBank/DDBJ whole genome shotgun (WGS) entry which is preliminary data.</text>
</comment>
<keyword evidence="4" id="KW-1185">Reference proteome</keyword>